<sequence>MSACVVFSTFVMDFCLRGLRLQSHDNSTDSRAPMFVSMSSRVRRRSLSLLACTAAAAIASAGWGKAHAEQAYPVKPIKLVVPFAPGGSTDIVVRVVAEGMRGPLGQSVIVENKAGAGSLLGTENIAQAAPDGYTIGMSTVSTATVNPGLFTRAAKLEGKLQPVAKLVSMPSVYMTNPQMGATDFQTFLGKTKEQPGQYSAAVPGLGSLGHLMMAALNDALKIDLEIVPYRGSGPALNDVLGGTVQVMADQLPSAMPHIKGGKLVPFALAAEERSADLPTVPTFKELGYPELNDLGMSWFGLVVPAGTPQPVVRRLQDAALESVRSPAVQERLKSLGAVAVTMDQAQFPAQIAAELQRNKALLNKLNVKPE</sequence>
<comment type="similarity">
    <text evidence="1">Belongs to the UPF0065 (bug) family.</text>
</comment>
<name>A0ABN0S4F3_9BORD</name>
<evidence type="ECO:0000313" key="3">
    <source>
        <dbReference type="Proteomes" id="UP000023104"/>
    </source>
</evidence>
<dbReference type="Gene3D" id="3.40.190.150">
    <property type="entry name" value="Bordetella uptake gene, domain 1"/>
    <property type="match status" value="1"/>
</dbReference>
<dbReference type="PIRSF" id="PIRSF017082">
    <property type="entry name" value="YflP"/>
    <property type="match status" value="1"/>
</dbReference>
<evidence type="ECO:0000256" key="1">
    <source>
        <dbReference type="ARBA" id="ARBA00006987"/>
    </source>
</evidence>
<dbReference type="InterPro" id="IPR005064">
    <property type="entry name" value="BUG"/>
</dbReference>
<dbReference type="PANTHER" id="PTHR42928:SF5">
    <property type="entry name" value="BLR1237 PROTEIN"/>
    <property type="match status" value="1"/>
</dbReference>
<proteinExistence type="inferred from homology"/>
<dbReference type="Proteomes" id="UP000023104">
    <property type="component" value="Unassembled WGS sequence"/>
</dbReference>
<dbReference type="Pfam" id="PF03401">
    <property type="entry name" value="TctC"/>
    <property type="match status" value="1"/>
</dbReference>
<protein>
    <submittedName>
        <fullName evidence="2">Tripartite tricarboxylate transporter receptor family protein</fullName>
    </submittedName>
</protein>
<dbReference type="Gene3D" id="3.40.190.10">
    <property type="entry name" value="Periplasmic binding protein-like II"/>
    <property type="match status" value="1"/>
</dbReference>
<organism evidence="2 3">
    <name type="scientific">Bordetella holmesii 1058</name>
    <dbReference type="NCBI Taxonomy" id="1247648"/>
    <lineage>
        <taxon>Bacteria</taxon>
        <taxon>Pseudomonadati</taxon>
        <taxon>Pseudomonadota</taxon>
        <taxon>Betaproteobacteria</taxon>
        <taxon>Burkholderiales</taxon>
        <taxon>Alcaligenaceae</taxon>
        <taxon>Bordetella</taxon>
    </lineage>
</organism>
<reference evidence="2 3" key="1">
    <citation type="submission" date="2014-02" db="EMBL/GenBank/DDBJ databases">
        <title>Whole Genome Sequencing Of Bordetella Holmesii, An Emerging Opportunistic Infection Of Humans.</title>
        <authorList>
            <person name="Tettelin H."/>
            <person name="Hooven T.A."/>
            <person name="Hine E."/>
            <person name="Su Q."/>
            <person name="Huard R.C."/>
            <person name="Della-Latta P."/>
            <person name="Daugherty S.C."/>
            <person name="Agrawal S."/>
            <person name="Sengamalay N."/>
            <person name="Tallon L.J."/>
            <person name="Sadzewicz L."/>
            <person name="Whittier S."/>
            <person name="Fraser C.M."/>
            <person name="Ratner A.J."/>
        </authorList>
    </citation>
    <scope>NUCLEOTIDE SEQUENCE [LARGE SCALE GENOMIC DNA]</scope>
    <source>
        <strain evidence="2 3">1058</strain>
    </source>
</reference>
<comment type="caution">
    <text evidence="2">The sequence shown here is derived from an EMBL/GenBank/DDBJ whole genome shotgun (WGS) entry which is preliminary data.</text>
</comment>
<dbReference type="SUPFAM" id="SSF53850">
    <property type="entry name" value="Periplasmic binding protein-like II"/>
    <property type="match status" value="1"/>
</dbReference>
<dbReference type="EMBL" id="JDTF01000004">
    <property type="protein sequence ID" value="EXX96292.1"/>
    <property type="molecule type" value="Genomic_DNA"/>
</dbReference>
<keyword evidence="3" id="KW-1185">Reference proteome</keyword>
<dbReference type="InterPro" id="IPR042100">
    <property type="entry name" value="Bug_dom1"/>
</dbReference>
<gene>
    <name evidence="2" type="ORF">D559_3738</name>
</gene>
<accession>A0ABN0S4F3</accession>
<evidence type="ECO:0000313" key="2">
    <source>
        <dbReference type="EMBL" id="EXX96292.1"/>
    </source>
</evidence>
<keyword evidence="2" id="KW-0675">Receptor</keyword>
<dbReference type="PANTHER" id="PTHR42928">
    <property type="entry name" value="TRICARBOXYLATE-BINDING PROTEIN"/>
    <property type="match status" value="1"/>
</dbReference>